<organism evidence="5 6">
    <name type="scientific">Cnephaeus nilssonii</name>
    <name type="common">Northern bat</name>
    <name type="synonym">Eptesicus nilssonii</name>
    <dbReference type="NCBI Taxonomy" id="3371016"/>
    <lineage>
        <taxon>Eukaryota</taxon>
        <taxon>Metazoa</taxon>
        <taxon>Chordata</taxon>
        <taxon>Craniata</taxon>
        <taxon>Vertebrata</taxon>
        <taxon>Euteleostomi</taxon>
        <taxon>Mammalia</taxon>
        <taxon>Eutheria</taxon>
        <taxon>Laurasiatheria</taxon>
        <taxon>Chiroptera</taxon>
        <taxon>Yangochiroptera</taxon>
        <taxon>Vespertilionidae</taxon>
        <taxon>Cnephaeus</taxon>
    </lineage>
</organism>
<keyword evidence="3" id="KW-0687">Ribonucleoprotein</keyword>
<dbReference type="EMBL" id="JAULJE010000008">
    <property type="protein sequence ID" value="KAK1339583.1"/>
    <property type="molecule type" value="Genomic_DNA"/>
</dbReference>
<dbReference type="GO" id="GO:0003735">
    <property type="term" value="F:structural constituent of ribosome"/>
    <property type="evidence" value="ECO:0007669"/>
    <property type="project" value="TreeGrafter"/>
</dbReference>
<sequence>MPAPSALSAPPLPAIFNITSPTSHTTAQAQLHLLCYILLDWPPSWNHEEGAEEKKEVPAVLETHQKMQRNSPELNIEHLRKKLPKRRFERIRGISGVSPKVQKVLQLLRLLQIFNSTFVKLNKALINKLTIVESHIAYNTMIAQTLGKYGIIYMEDMIPEIYTVGKRFKEGNSFLWSFKLPFHKVE</sequence>
<dbReference type="GO" id="GO:0022625">
    <property type="term" value="C:cytosolic large ribosomal subunit"/>
    <property type="evidence" value="ECO:0007669"/>
    <property type="project" value="TreeGrafter"/>
</dbReference>
<evidence type="ECO:0000256" key="1">
    <source>
        <dbReference type="ARBA" id="ARBA00007594"/>
    </source>
</evidence>
<evidence type="ECO:0000313" key="5">
    <source>
        <dbReference type="EMBL" id="KAK1339583.1"/>
    </source>
</evidence>
<dbReference type="FunFam" id="3.30.1390.20:FF:000004">
    <property type="entry name" value="60S ribosomal protein L7"/>
    <property type="match status" value="1"/>
</dbReference>
<dbReference type="InterPro" id="IPR036919">
    <property type="entry name" value="Ribo_uL30_ferredoxin-like_sf"/>
</dbReference>
<dbReference type="PANTHER" id="PTHR11524:SF12">
    <property type="entry name" value="LARGE RIBOSOMAL SUBUNIT PROTEIN UL30"/>
    <property type="match status" value="1"/>
</dbReference>
<dbReference type="InterPro" id="IPR016082">
    <property type="entry name" value="Ribosomal_uL30_ferredoxin-like"/>
</dbReference>
<protein>
    <recommendedName>
        <fullName evidence="4">Large ribosomal subunit protein uL30-like ferredoxin-like fold domain-containing protein</fullName>
    </recommendedName>
</protein>
<dbReference type="InterPro" id="IPR039699">
    <property type="entry name" value="Ribosomal_uL30"/>
</dbReference>
<evidence type="ECO:0000313" key="6">
    <source>
        <dbReference type="Proteomes" id="UP001177744"/>
    </source>
</evidence>
<gene>
    <name evidence="5" type="ORF">QTO34_018136</name>
</gene>
<keyword evidence="2" id="KW-0689">Ribosomal protein</keyword>
<dbReference type="PANTHER" id="PTHR11524">
    <property type="entry name" value="60S RIBOSOMAL PROTEIN L7"/>
    <property type="match status" value="1"/>
</dbReference>
<dbReference type="Pfam" id="PF00327">
    <property type="entry name" value="Ribosomal_L30"/>
    <property type="match status" value="1"/>
</dbReference>
<accession>A0AA40LPQ6</accession>
<evidence type="ECO:0000256" key="3">
    <source>
        <dbReference type="ARBA" id="ARBA00023274"/>
    </source>
</evidence>
<comment type="similarity">
    <text evidence="1">Belongs to the universal ribosomal protein uL30 family.</text>
</comment>
<dbReference type="GO" id="GO:0000463">
    <property type="term" value="P:maturation of LSU-rRNA from tricistronic rRNA transcript (SSU-rRNA, 5.8S rRNA, LSU-rRNA)"/>
    <property type="evidence" value="ECO:0007669"/>
    <property type="project" value="TreeGrafter"/>
</dbReference>
<proteinExistence type="inferred from homology"/>
<evidence type="ECO:0000256" key="2">
    <source>
        <dbReference type="ARBA" id="ARBA00022980"/>
    </source>
</evidence>
<evidence type="ECO:0000259" key="4">
    <source>
        <dbReference type="Pfam" id="PF00327"/>
    </source>
</evidence>
<comment type="caution">
    <text evidence="5">The sequence shown here is derived from an EMBL/GenBank/DDBJ whole genome shotgun (WGS) entry which is preliminary data.</text>
</comment>
<keyword evidence="6" id="KW-1185">Reference proteome</keyword>
<dbReference type="GO" id="GO:0003723">
    <property type="term" value="F:RNA binding"/>
    <property type="evidence" value="ECO:0007669"/>
    <property type="project" value="TreeGrafter"/>
</dbReference>
<dbReference type="Proteomes" id="UP001177744">
    <property type="component" value="Unassembled WGS sequence"/>
</dbReference>
<dbReference type="SUPFAM" id="SSF55129">
    <property type="entry name" value="Ribosomal protein L30p/L7e"/>
    <property type="match status" value="1"/>
</dbReference>
<dbReference type="AlphaFoldDB" id="A0AA40LPQ6"/>
<name>A0AA40LPQ6_CNENI</name>
<feature type="domain" description="Large ribosomal subunit protein uL30-like ferredoxin-like fold" evidence="4">
    <location>
        <begin position="90"/>
        <end position="134"/>
    </location>
</feature>
<dbReference type="Gene3D" id="3.30.1390.20">
    <property type="entry name" value="Ribosomal protein L30, ferredoxin-like fold domain"/>
    <property type="match status" value="1"/>
</dbReference>
<reference evidence="5" key="1">
    <citation type="submission" date="2023-06" db="EMBL/GenBank/DDBJ databases">
        <title>Reference genome for the Northern bat (Eptesicus nilssonii), a most northern bat species.</title>
        <authorList>
            <person name="Laine V.N."/>
            <person name="Pulliainen A.T."/>
            <person name="Lilley T.M."/>
        </authorList>
    </citation>
    <scope>NUCLEOTIDE SEQUENCE</scope>
    <source>
        <strain evidence="5">BLF_Eptnil</strain>
        <tissue evidence="5">Kidney</tissue>
    </source>
</reference>